<protein>
    <submittedName>
        <fullName evidence="2">Uncharacterized protein</fullName>
    </submittedName>
</protein>
<proteinExistence type="predicted"/>
<evidence type="ECO:0000313" key="3">
    <source>
        <dbReference type="Proteomes" id="UP000254601"/>
    </source>
</evidence>
<dbReference type="AlphaFoldDB" id="A0A380MS12"/>
<keyword evidence="1" id="KW-0732">Signal</keyword>
<organism evidence="2 3">
    <name type="scientific">Suttonella ornithocola</name>
    <dbReference type="NCBI Taxonomy" id="279832"/>
    <lineage>
        <taxon>Bacteria</taxon>
        <taxon>Pseudomonadati</taxon>
        <taxon>Pseudomonadota</taxon>
        <taxon>Gammaproteobacteria</taxon>
        <taxon>Cardiobacteriales</taxon>
        <taxon>Cardiobacteriaceae</taxon>
        <taxon>Suttonella</taxon>
    </lineage>
</organism>
<sequence length="70" mass="7441">MKMKLVIGSALVMLLAMQANAMAPRPTSVNPYNGVGCTKEYDPVPYTKKDGTVVTAPNPCVAAKWKSEGV</sequence>
<dbReference type="OrthoDB" id="5690344at2"/>
<evidence type="ECO:0000256" key="1">
    <source>
        <dbReference type="SAM" id="SignalP"/>
    </source>
</evidence>
<dbReference type="Proteomes" id="UP000254601">
    <property type="component" value="Unassembled WGS sequence"/>
</dbReference>
<feature type="chain" id="PRO_5016673384" evidence="1">
    <location>
        <begin position="22"/>
        <end position="70"/>
    </location>
</feature>
<dbReference type="EMBL" id="UHIC01000001">
    <property type="protein sequence ID" value="SUO95078.1"/>
    <property type="molecule type" value="Genomic_DNA"/>
</dbReference>
<evidence type="ECO:0000313" key="2">
    <source>
        <dbReference type="EMBL" id="SUO95078.1"/>
    </source>
</evidence>
<accession>A0A380MS12</accession>
<name>A0A380MS12_9GAMM</name>
<feature type="signal peptide" evidence="1">
    <location>
        <begin position="1"/>
        <end position="21"/>
    </location>
</feature>
<keyword evidence="3" id="KW-1185">Reference proteome</keyword>
<reference evidence="2 3" key="1">
    <citation type="submission" date="2018-06" db="EMBL/GenBank/DDBJ databases">
        <authorList>
            <consortium name="Pathogen Informatics"/>
            <person name="Doyle S."/>
        </authorList>
    </citation>
    <scope>NUCLEOTIDE SEQUENCE [LARGE SCALE GENOMIC DNA]</scope>
    <source>
        <strain evidence="2 3">NCTC13337</strain>
    </source>
</reference>
<dbReference type="RefSeq" id="WP_072577597.1">
    <property type="nucleotide sequence ID" value="NZ_LWHB01000227.1"/>
</dbReference>
<gene>
    <name evidence="2" type="ORF">NCTC13337_01093</name>
</gene>